<dbReference type="EMBL" id="KE504180">
    <property type="protein sequence ID" value="EPS97058.1"/>
    <property type="molecule type" value="Genomic_DNA"/>
</dbReference>
<dbReference type="AlphaFoldDB" id="S8E0W8"/>
<feature type="compositionally biased region" description="Polar residues" evidence="1">
    <location>
        <begin position="1"/>
        <end position="29"/>
    </location>
</feature>
<accession>S8E0W8</accession>
<name>S8E0W8_FOMSC</name>
<dbReference type="InParanoid" id="S8E0W8"/>
<gene>
    <name evidence="2" type="ORF">FOMPIDRAFT_93308</name>
</gene>
<feature type="region of interest" description="Disordered" evidence="1">
    <location>
        <begin position="1"/>
        <end position="151"/>
    </location>
</feature>
<organism evidence="2 3">
    <name type="scientific">Fomitopsis schrenkii</name>
    <name type="common">Brown rot fungus</name>
    <dbReference type="NCBI Taxonomy" id="2126942"/>
    <lineage>
        <taxon>Eukaryota</taxon>
        <taxon>Fungi</taxon>
        <taxon>Dikarya</taxon>
        <taxon>Basidiomycota</taxon>
        <taxon>Agaricomycotina</taxon>
        <taxon>Agaricomycetes</taxon>
        <taxon>Polyporales</taxon>
        <taxon>Fomitopsis</taxon>
    </lineage>
</organism>
<dbReference type="Proteomes" id="UP000015241">
    <property type="component" value="Unassembled WGS sequence"/>
</dbReference>
<sequence length="151" mass="15852">MSDYYQSSEAGSQRSSPSPDTYTRLSPATTDYFEADRASDFDPSVQPPEPSEFYGSECGTDGLSDGLANDGDSDANEPTAGVFATHEESYPTSSSGHPSVLSAPGPNDVESTTPNRAVDSRSTREDSGTTTPPLTDKSRKEIDASVGSTPV</sequence>
<feature type="compositionally biased region" description="Basic and acidic residues" evidence="1">
    <location>
        <begin position="118"/>
        <end position="127"/>
    </location>
</feature>
<protein>
    <submittedName>
        <fullName evidence="2">Uncharacterized protein</fullName>
    </submittedName>
</protein>
<proteinExistence type="predicted"/>
<dbReference type="HOGENOM" id="CLU_1735784_0_0_1"/>
<feature type="non-terminal residue" evidence="2">
    <location>
        <position position="151"/>
    </location>
</feature>
<keyword evidence="3" id="KW-1185">Reference proteome</keyword>
<evidence type="ECO:0000256" key="1">
    <source>
        <dbReference type="SAM" id="MobiDB-lite"/>
    </source>
</evidence>
<evidence type="ECO:0000313" key="2">
    <source>
        <dbReference type="EMBL" id="EPS97058.1"/>
    </source>
</evidence>
<reference evidence="2 3" key="1">
    <citation type="journal article" date="2012" name="Science">
        <title>The Paleozoic origin of enzymatic lignin decomposition reconstructed from 31 fungal genomes.</title>
        <authorList>
            <person name="Floudas D."/>
            <person name="Binder M."/>
            <person name="Riley R."/>
            <person name="Barry K."/>
            <person name="Blanchette R.A."/>
            <person name="Henrissat B."/>
            <person name="Martinez A.T."/>
            <person name="Otillar R."/>
            <person name="Spatafora J.W."/>
            <person name="Yadav J.S."/>
            <person name="Aerts A."/>
            <person name="Benoit I."/>
            <person name="Boyd A."/>
            <person name="Carlson A."/>
            <person name="Copeland A."/>
            <person name="Coutinho P.M."/>
            <person name="de Vries R.P."/>
            <person name="Ferreira P."/>
            <person name="Findley K."/>
            <person name="Foster B."/>
            <person name="Gaskell J."/>
            <person name="Glotzer D."/>
            <person name="Gorecki P."/>
            <person name="Heitman J."/>
            <person name="Hesse C."/>
            <person name="Hori C."/>
            <person name="Igarashi K."/>
            <person name="Jurgens J.A."/>
            <person name="Kallen N."/>
            <person name="Kersten P."/>
            <person name="Kohler A."/>
            <person name="Kuees U."/>
            <person name="Kumar T.K.A."/>
            <person name="Kuo A."/>
            <person name="LaButti K."/>
            <person name="Larrondo L.F."/>
            <person name="Lindquist E."/>
            <person name="Ling A."/>
            <person name="Lombard V."/>
            <person name="Lucas S."/>
            <person name="Lundell T."/>
            <person name="Martin R."/>
            <person name="McLaughlin D.J."/>
            <person name="Morgenstern I."/>
            <person name="Morin E."/>
            <person name="Murat C."/>
            <person name="Nagy L.G."/>
            <person name="Nolan M."/>
            <person name="Ohm R.A."/>
            <person name="Patyshakuliyeva A."/>
            <person name="Rokas A."/>
            <person name="Ruiz-Duenas F.J."/>
            <person name="Sabat G."/>
            <person name="Salamov A."/>
            <person name="Samejima M."/>
            <person name="Schmutz J."/>
            <person name="Slot J.C."/>
            <person name="St John F."/>
            <person name="Stenlid J."/>
            <person name="Sun H."/>
            <person name="Sun S."/>
            <person name="Syed K."/>
            <person name="Tsang A."/>
            <person name="Wiebenga A."/>
            <person name="Young D."/>
            <person name="Pisabarro A."/>
            <person name="Eastwood D.C."/>
            <person name="Martin F."/>
            <person name="Cullen D."/>
            <person name="Grigoriev I.V."/>
            <person name="Hibbett D.S."/>
        </authorList>
    </citation>
    <scope>NUCLEOTIDE SEQUENCE</scope>
    <source>
        <strain evidence="3">FP-58527</strain>
    </source>
</reference>
<evidence type="ECO:0000313" key="3">
    <source>
        <dbReference type="Proteomes" id="UP000015241"/>
    </source>
</evidence>